<evidence type="ECO:0000256" key="8">
    <source>
        <dbReference type="ARBA" id="ARBA00038999"/>
    </source>
</evidence>
<organism evidence="13 14">
    <name type="scientific">Pipistrellus kuhlii</name>
    <name type="common">Kuhl's pipistrelle</name>
    <dbReference type="NCBI Taxonomy" id="59472"/>
    <lineage>
        <taxon>Eukaryota</taxon>
        <taxon>Metazoa</taxon>
        <taxon>Chordata</taxon>
        <taxon>Craniata</taxon>
        <taxon>Vertebrata</taxon>
        <taxon>Euteleostomi</taxon>
        <taxon>Mammalia</taxon>
        <taxon>Eutheria</taxon>
        <taxon>Laurasiatheria</taxon>
        <taxon>Chiroptera</taxon>
        <taxon>Yangochiroptera</taxon>
        <taxon>Vespertilionidae</taxon>
        <taxon>Pipistrellus</taxon>
    </lineage>
</organism>
<dbReference type="EC" id="2.7.12.2" evidence="8"/>
<sequence length="140" mass="15832">MCDFGISGYLVDSVAKTIDAGCKPYMAPERINPELNQKGYSVKSDIWSLGITMIELAILRFPYDSWGTPFQQLKQVVEEPSPQLPADKFSEEFVDFTSQCLKKNSKERPTYPELMQHPFFTLHESKATDVASFVKSILGD</sequence>
<dbReference type="InterPro" id="IPR000719">
    <property type="entry name" value="Prot_kinase_dom"/>
</dbReference>
<dbReference type="PANTHER" id="PTHR48013">
    <property type="entry name" value="DUAL SPECIFICITY MITOGEN-ACTIVATED PROTEIN KINASE KINASE 5-RELATED"/>
    <property type="match status" value="1"/>
</dbReference>
<evidence type="ECO:0000256" key="7">
    <source>
        <dbReference type="ARBA" id="ARBA00038035"/>
    </source>
</evidence>
<dbReference type="GO" id="GO:0004708">
    <property type="term" value="F:MAP kinase kinase activity"/>
    <property type="evidence" value="ECO:0007669"/>
    <property type="project" value="UniProtKB-EC"/>
</dbReference>
<reference evidence="13 14" key="1">
    <citation type="journal article" date="2020" name="Nature">
        <title>Six reference-quality genomes reveal evolution of bat adaptations.</title>
        <authorList>
            <person name="Jebb D."/>
            <person name="Huang Z."/>
            <person name="Pippel M."/>
            <person name="Hughes G.M."/>
            <person name="Lavrichenko K."/>
            <person name="Devanna P."/>
            <person name="Winkler S."/>
            <person name="Jermiin L.S."/>
            <person name="Skirmuntt E.C."/>
            <person name="Katzourakis A."/>
            <person name="Burkitt-Gray L."/>
            <person name="Ray D.A."/>
            <person name="Sullivan K.A.M."/>
            <person name="Roscito J.G."/>
            <person name="Kirilenko B.M."/>
            <person name="Davalos L.M."/>
            <person name="Corthals A.P."/>
            <person name="Power M.L."/>
            <person name="Jones G."/>
            <person name="Ransome R.D."/>
            <person name="Dechmann D.K.N."/>
            <person name="Locatelli A.G."/>
            <person name="Puechmaille S.J."/>
            <person name="Fedrigo O."/>
            <person name="Jarvis E.D."/>
            <person name="Hiller M."/>
            <person name="Vernes S.C."/>
            <person name="Myers E.W."/>
            <person name="Teeling E.C."/>
        </authorList>
    </citation>
    <scope>NUCLEOTIDE SEQUENCE [LARGE SCALE GENOMIC DNA]</scope>
    <source>
        <strain evidence="13">MPipKuh1</strain>
        <tissue evidence="13">Flight muscle</tissue>
    </source>
</reference>
<dbReference type="SUPFAM" id="SSF56112">
    <property type="entry name" value="Protein kinase-like (PK-like)"/>
    <property type="match status" value="1"/>
</dbReference>
<evidence type="ECO:0000256" key="5">
    <source>
        <dbReference type="ARBA" id="ARBA00022777"/>
    </source>
</evidence>
<keyword evidence="2" id="KW-0597">Phosphoprotein</keyword>
<evidence type="ECO:0000256" key="10">
    <source>
        <dbReference type="ARBA" id="ARBA00049299"/>
    </source>
</evidence>
<evidence type="ECO:0000256" key="3">
    <source>
        <dbReference type="ARBA" id="ARBA00022679"/>
    </source>
</evidence>
<dbReference type="Proteomes" id="UP000558488">
    <property type="component" value="Unassembled WGS sequence"/>
</dbReference>
<comment type="catalytic activity">
    <reaction evidence="9">
        <text>L-seryl-[protein] + ATP = O-phospho-L-seryl-[protein] + ADP + H(+)</text>
        <dbReference type="Rhea" id="RHEA:17989"/>
        <dbReference type="Rhea" id="RHEA-COMP:9863"/>
        <dbReference type="Rhea" id="RHEA-COMP:11604"/>
        <dbReference type="ChEBI" id="CHEBI:15378"/>
        <dbReference type="ChEBI" id="CHEBI:29999"/>
        <dbReference type="ChEBI" id="CHEBI:30616"/>
        <dbReference type="ChEBI" id="CHEBI:83421"/>
        <dbReference type="ChEBI" id="CHEBI:456216"/>
        <dbReference type="EC" id="2.7.12.2"/>
    </reaction>
</comment>
<name>A0A7J7SUL0_PIPKU</name>
<dbReference type="GO" id="GO:0004674">
    <property type="term" value="F:protein serine/threonine kinase activity"/>
    <property type="evidence" value="ECO:0007669"/>
    <property type="project" value="UniProtKB-KW"/>
</dbReference>
<keyword evidence="14" id="KW-1185">Reference proteome</keyword>
<keyword evidence="5 13" id="KW-0418">Kinase</keyword>
<dbReference type="SMART" id="SM00220">
    <property type="entry name" value="S_TKc"/>
    <property type="match status" value="1"/>
</dbReference>
<evidence type="ECO:0000256" key="6">
    <source>
        <dbReference type="ARBA" id="ARBA00022840"/>
    </source>
</evidence>
<evidence type="ECO:0000256" key="4">
    <source>
        <dbReference type="ARBA" id="ARBA00022741"/>
    </source>
</evidence>
<dbReference type="Gene3D" id="1.10.510.10">
    <property type="entry name" value="Transferase(Phosphotransferase) domain 1"/>
    <property type="match status" value="1"/>
</dbReference>
<keyword evidence="6" id="KW-0067">ATP-binding</keyword>
<gene>
    <name evidence="13" type="ORF">mPipKuh1_011183</name>
</gene>
<evidence type="ECO:0000259" key="12">
    <source>
        <dbReference type="PROSITE" id="PS50011"/>
    </source>
</evidence>
<evidence type="ECO:0000256" key="2">
    <source>
        <dbReference type="ARBA" id="ARBA00022553"/>
    </source>
</evidence>
<comment type="catalytic activity">
    <reaction evidence="10">
        <text>L-threonyl-[protein] + ATP = O-phospho-L-threonyl-[protein] + ADP + H(+)</text>
        <dbReference type="Rhea" id="RHEA:46608"/>
        <dbReference type="Rhea" id="RHEA-COMP:11060"/>
        <dbReference type="Rhea" id="RHEA-COMP:11605"/>
        <dbReference type="ChEBI" id="CHEBI:15378"/>
        <dbReference type="ChEBI" id="CHEBI:30013"/>
        <dbReference type="ChEBI" id="CHEBI:30616"/>
        <dbReference type="ChEBI" id="CHEBI:61977"/>
        <dbReference type="ChEBI" id="CHEBI:456216"/>
        <dbReference type="EC" id="2.7.12.2"/>
    </reaction>
</comment>
<accession>A0A7J7SUL0</accession>
<feature type="domain" description="Protein kinase" evidence="12">
    <location>
        <begin position="1"/>
        <end position="120"/>
    </location>
</feature>
<dbReference type="PROSITE" id="PS50011">
    <property type="entry name" value="PROTEIN_KINASE_DOM"/>
    <property type="match status" value="1"/>
</dbReference>
<comment type="similarity">
    <text evidence="7">Belongs to the protein kinase superfamily. STE Ser/Thr protein kinase family. MAP kinase kinase subfamily.</text>
</comment>
<dbReference type="AlphaFoldDB" id="A0A7J7SUL0"/>
<evidence type="ECO:0000313" key="13">
    <source>
        <dbReference type="EMBL" id="KAF6292172.1"/>
    </source>
</evidence>
<dbReference type="InterPro" id="IPR011009">
    <property type="entry name" value="Kinase-like_dom_sf"/>
</dbReference>
<comment type="caution">
    <text evidence="13">The sequence shown here is derived from an EMBL/GenBank/DDBJ whole genome shotgun (WGS) entry which is preliminary data.</text>
</comment>
<evidence type="ECO:0000313" key="14">
    <source>
        <dbReference type="Proteomes" id="UP000558488"/>
    </source>
</evidence>
<dbReference type="Pfam" id="PF00069">
    <property type="entry name" value="Pkinase"/>
    <property type="match status" value="1"/>
</dbReference>
<evidence type="ECO:0000256" key="1">
    <source>
        <dbReference type="ARBA" id="ARBA00022527"/>
    </source>
</evidence>
<evidence type="ECO:0000256" key="11">
    <source>
        <dbReference type="ARBA" id="ARBA00051693"/>
    </source>
</evidence>
<dbReference type="FunFam" id="1.10.510.10:FF:000158">
    <property type="entry name" value="Dual specificity mitogen-activated protein kinase kinase 6"/>
    <property type="match status" value="1"/>
</dbReference>
<keyword evidence="1" id="KW-0723">Serine/threonine-protein kinase</keyword>
<proteinExistence type="inferred from homology"/>
<dbReference type="PANTHER" id="PTHR48013:SF12">
    <property type="entry name" value="DUAL SPECIFICITY MITOGEN-ACTIVATED PROTEIN KINASE KINASE 6"/>
    <property type="match status" value="1"/>
</dbReference>
<keyword evidence="4" id="KW-0547">Nucleotide-binding</keyword>
<dbReference type="EMBL" id="JACAGB010000037">
    <property type="protein sequence ID" value="KAF6292172.1"/>
    <property type="molecule type" value="Genomic_DNA"/>
</dbReference>
<dbReference type="GO" id="GO:0005524">
    <property type="term" value="F:ATP binding"/>
    <property type="evidence" value="ECO:0007669"/>
    <property type="project" value="UniProtKB-KW"/>
</dbReference>
<keyword evidence="3" id="KW-0808">Transferase</keyword>
<evidence type="ECO:0000256" key="9">
    <source>
        <dbReference type="ARBA" id="ARBA00049014"/>
    </source>
</evidence>
<protein>
    <recommendedName>
        <fullName evidence="8">mitogen-activated protein kinase kinase</fullName>
        <ecNumber evidence="8">2.7.12.2</ecNumber>
    </recommendedName>
</protein>
<comment type="catalytic activity">
    <reaction evidence="11">
        <text>L-tyrosyl-[protein] + ATP = O-phospho-L-tyrosyl-[protein] + ADP + H(+)</text>
        <dbReference type="Rhea" id="RHEA:10596"/>
        <dbReference type="Rhea" id="RHEA-COMP:10136"/>
        <dbReference type="Rhea" id="RHEA-COMP:20101"/>
        <dbReference type="ChEBI" id="CHEBI:15378"/>
        <dbReference type="ChEBI" id="CHEBI:30616"/>
        <dbReference type="ChEBI" id="CHEBI:46858"/>
        <dbReference type="ChEBI" id="CHEBI:61978"/>
        <dbReference type="ChEBI" id="CHEBI:456216"/>
        <dbReference type="EC" id="2.7.12.2"/>
    </reaction>
</comment>